<evidence type="ECO:0000313" key="1">
    <source>
        <dbReference type="EMBL" id="VEU70461.1"/>
    </source>
</evidence>
<proteinExistence type="predicted"/>
<protein>
    <submittedName>
        <fullName evidence="1">Uncharacterized protein</fullName>
    </submittedName>
</protein>
<dbReference type="KEGG" id="mgly:NCTC10194_00454"/>
<dbReference type="RefSeq" id="WP_027333391.1">
    <property type="nucleotide sequence ID" value="NZ_LR215024.1"/>
</dbReference>
<dbReference type="AlphaFoldDB" id="A0A449AVC1"/>
<reference evidence="1 2" key="1">
    <citation type="submission" date="2019-01" db="EMBL/GenBank/DDBJ databases">
        <authorList>
            <consortium name="Pathogen Informatics"/>
        </authorList>
    </citation>
    <scope>NUCLEOTIDE SEQUENCE [LARGE SCALE GENOMIC DNA]</scope>
    <source>
        <strain evidence="1 2">NCTC10194</strain>
    </source>
</reference>
<organism evidence="1 2">
    <name type="scientific">Mycoplasmopsis glycophila</name>
    <dbReference type="NCBI Taxonomy" id="171285"/>
    <lineage>
        <taxon>Bacteria</taxon>
        <taxon>Bacillati</taxon>
        <taxon>Mycoplasmatota</taxon>
        <taxon>Mycoplasmoidales</taxon>
        <taxon>Metamycoplasmataceae</taxon>
        <taxon>Mycoplasmopsis</taxon>
    </lineage>
</organism>
<gene>
    <name evidence="1" type="ORF">NCTC10194_00454</name>
</gene>
<name>A0A449AVC1_9BACT</name>
<dbReference type="EMBL" id="LR215024">
    <property type="protein sequence ID" value="VEU70461.1"/>
    <property type="molecule type" value="Genomic_DNA"/>
</dbReference>
<dbReference type="Proteomes" id="UP000290815">
    <property type="component" value="Chromosome"/>
</dbReference>
<keyword evidence="2" id="KW-1185">Reference proteome</keyword>
<accession>A0A449AVC1</accession>
<evidence type="ECO:0000313" key="2">
    <source>
        <dbReference type="Proteomes" id="UP000290815"/>
    </source>
</evidence>
<sequence length="163" mass="19581">MSVKRAIKVRLNNIDGKIWYYPSIWTLSIRKWASRPYFNIQHFLEETDYINQPLWIDINGDSDFKIFNTFQKILKTNIFLSEPVENQTRFEFQLFPKVKLIIPIEQITKIKQGKFFSWPLIDFQRMCQKDLNELKSGESLEIIYNEKYNFIIQKVQATSENSN</sequence>